<dbReference type="CDD" id="cd00383">
    <property type="entry name" value="trans_reg_C"/>
    <property type="match status" value="1"/>
</dbReference>
<dbReference type="InterPro" id="IPR036388">
    <property type="entry name" value="WH-like_DNA-bd_sf"/>
</dbReference>
<feature type="domain" description="OmpR/PhoB-type" evidence="9">
    <location>
        <begin position="127"/>
        <end position="227"/>
    </location>
</feature>
<name>A0A0E1XA72_STAAU</name>
<keyword evidence="4 7" id="KW-0238">DNA-binding</keyword>
<proteinExistence type="predicted"/>
<gene>
    <name evidence="10" type="ORF">HMPREF0769_11081</name>
</gene>
<feature type="domain" description="Response regulatory" evidence="8">
    <location>
        <begin position="4"/>
        <end position="117"/>
    </location>
</feature>
<dbReference type="InterPro" id="IPR001867">
    <property type="entry name" value="OmpR/PhoB-type_DNA-bd"/>
</dbReference>
<dbReference type="HOGENOM" id="CLU_000445_30_8_9"/>
<evidence type="ECO:0000256" key="6">
    <source>
        <dbReference type="PROSITE-ProRule" id="PRU00169"/>
    </source>
</evidence>
<organism evidence="10">
    <name type="scientific">Staphylococcus aureus subsp. aureus MN8</name>
    <dbReference type="NCBI Taxonomy" id="548470"/>
    <lineage>
        <taxon>Bacteria</taxon>
        <taxon>Bacillati</taxon>
        <taxon>Bacillota</taxon>
        <taxon>Bacilli</taxon>
        <taxon>Bacillales</taxon>
        <taxon>Staphylococcaceae</taxon>
        <taxon>Staphylococcus</taxon>
    </lineage>
</organism>
<dbReference type="RefSeq" id="WP_001190845.1">
    <property type="nucleotide sequence ID" value="NZ_CM000952.1"/>
</dbReference>
<dbReference type="SMART" id="SM00862">
    <property type="entry name" value="Trans_reg_C"/>
    <property type="match status" value="1"/>
</dbReference>
<evidence type="ECO:0000256" key="4">
    <source>
        <dbReference type="ARBA" id="ARBA00023125"/>
    </source>
</evidence>
<sequence>MQSKILIIEDDHAITHLLDVALTLDYYNVTTAENATQAHFKIQIDKPDVILLDLGLPDKDGLCLISEIRQHTDIPIIVISARQEEQTIIQALDNGANDYMTKPFNVDELRARIRVIERIAKSHQETNIVFTNGLLSIDFGSKSVVINNQEVHLTPNEFSLLELLSNHKGKVLTYEMILKRIYGYVNKTEMPSLRVHMTSLRQKLSQCHEDAKDIIKTHPRIGYQMLQWKEK</sequence>
<evidence type="ECO:0000256" key="3">
    <source>
        <dbReference type="ARBA" id="ARBA00023015"/>
    </source>
</evidence>
<evidence type="ECO:0000256" key="7">
    <source>
        <dbReference type="PROSITE-ProRule" id="PRU01091"/>
    </source>
</evidence>
<dbReference type="GO" id="GO:0000976">
    <property type="term" value="F:transcription cis-regulatory region binding"/>
    <property type="evidence" value="ECO:0007669"/>
    <property type="project" value="TreeGrafter"/>
</dbReference>
<dbReference type="Gene3D" id="3.40.50.2300">
    <property type="match status" value="1"/>
</dbReference>
<dbReference type="SMART" id="SM00448">
    <property type="entry name" value="REC"/>
    <property type="match status" value="1"/>
</dbReference>
<dbReference type="InterPro" id="IPR011006">
    <property type="entry name" value="CheY-like_superfamily"/>
</dbReference>
<keyword evidence="2" id="KW-0902">Two-component regulatory system</keyword>
<dbReference type="GO" id="GO:0000156">
    <property type="term" value="F:phosphorelay response regulator activity"/>
    <property type="evidence" value="ECO:0007669"/>
    <property type="project" value="TreeGrafter"/>
</dbReference>
<dbReference type="PANTHER" id="PTHR48111">
    <property type="entry name" value="REGULATOR OF RPOS"/>
    <property type="match status" value="1"/>
</dbReference>
<reference evidence="10" key="1">
    <citation type="submission" date="2010-05" db="EMBL/GenBank/DDBJ databases">
        <authorList>
            <person name="Muzny D."/>
            <person name="Qin X."/>
            <person name="Buhay C."/>
            <person name="Dugan-Rocha S."/>
            <person name="Ding Y."/>
            <person name="Chen G."/>
            <person name="Hawes A."/>
            <person name="Holder M."/>
            <person name="Jhangiani S."/>
            <person name="Johnson A."/>
            <person name="Khan Z."/>
            <person name="Li Z."/>
            <person name="Liu W."/>
            <person name="Liu X."/>
            <person name="Perez L."/>
            <person name="Shen H."/>
            <person name="Wang Q."/>
            <person name="Watt J."/>
            <person name="Xi L."/>
            <person name="Xin Y."/>
            <person name="Zhou J."/>
            <person name="Deng J."/>
            <person name="Jiang H."/>
            <person name="Liu Y."/>
            <person name="Qu J."/>
            <person name="Song X.-Z."/>
            <person name="Zhang L."/>
            <person name="Villasana D."/>
            <person name="Johnson A."/>
            <person name="Liu J."/>
            <person name="Liyanage D."/>
            <person name="Lorensuhewa L."/>
            <person name="Robinson T."/>
            <person name="Song A."/>
            <person name="Song B.-B."/>
            <person name="Dinh H."/>
            <person name="Thornton R."/>
            <person name="Coyle M."/>
            <person name="Francisco L."/>
            <person name="Jackson L."/>
            <person name="Javaid M."/>
            <person name="Korchina V."/>
            <person name="Kovar C."/>
            <person name="Mata R."/>
            <person name="Mathew T."/>
            <person name="Ngo R."/>
            <person name="Nguyen L."/>
            <person name="Nguyen N."/>
            <person name="Okwuonu G."/>
            <person name="Ongeri F."/>
            <person name="Pham C."/>
            <person name="Simmons D."/>
            <person name="Wilczek-Boney K."/>
            <person name="Hale W."/>
            <person name="Jakkamsetti A."/>
            <person name="Pham P."/>
            <person name="Ruth R."/>
            <person name="San Lucas F."/>
            <person name="Warren J."/>
            <person name="Zhang J."/>
            <person name="Zhao Z."/>
            <person name="Zhou C."/>
            <person name="Zhu D."/>
            <person name="Lee S."/>
            <person name="Bess C."/>
            <person name="Blankenburg K."/>
            <person name="Forbes L."/>
            <person name="Fu Q."/>
            <person name="Gubbala S."/>
            <person name="Hirani K."/>
            <person name="Jayaseelan J.C."/>
            <person name="Lara F."/>
            <person name="Munidasa M."/>
            <person name="Palculict T."/>
            <person name="Patil S."/>
            <person name="Pu L.-L."/>
            <person name="Saada N."/>
            <person name="Tang L."/>
            <person name="Weissenberger G."/>
            <person name="Zhu Y."/>
            <person name="Hemphill L."/>
            <person name="Shang Y."/>
            <person name="Youmans B."/>
            <person name="Ayvaz T."/>
            <person name="Ross M."/>
            <person name="Santibanez J."/>
            <person name="Aqrawi P."/>
            <person name="Gross S."/>
            <person name="Joshi V."/>
            <person name="Fowler G."/>
            <person name="Nazareth L."/>
            <person name="Reid J."/>
            <person name="Worley K."/>
            <person name="Petrosino J."/>
            <person name="Highlander S."/>
            <person name="Gibbs R."/>
        </authorList>
    </citation>
    <scope>NUCLEOTIDE SEQUENCE [LARGE SCALE GENOMIC DNA]</scope>
    <source>
        <strain evidence="10">MN8</strain>
    </source>
</reference>
<keyword evidence="1 6" id="KW-0597">Phosphoprotein</keyword>
<dbReference type="Pfam" id="PF00486">
    <property type="entry name" value="Trans_reg_C"/>
    <property type="match status" value="1"/>
</dbReference>
<dbReference type="PROSITE" id="PS50110">
    <property type="entry name" value="RESPONSE_REGULATORY"/>
    <property type="match status" value="1"/>
</dbReference>
<dbReference type="Proteomes" id="UP000003455">
    <property type="component" value="Chromosome"/>
</dbReference>
<dbReference type="GO" id="GO:0006355">
    <property type="term" value="P:regulation of DNA-templated transcription"/>
    <property type="evidence" value="ECO:0007669"/>
    <property type="project" value="InterPro"/>
</dbReference>
<dbReference type="InterPro" id="IPR039420">
    <property type="entry name" value="WalR-like"/>
</dbReference>
<keyword evidence="3" id="KW-0805">Transcription regulation</keyword>
<dbReference type="Gene3D" id="1.10.10.10">
    <property type="entry name" value="Winged helix-like DNA-binding domain superfamily/Winged helix DNA-binding domain"/>
    <property type="match status" value="1"/>
</dbReference>
<evidence type="ECO:0000256" key="1">
    <source>
        <dbReference type="ARBA" id="ARBA00022553"/>
    </source>
</evidence>
<dbReference type="InterPro" id="IPR001789">
    <property type="entry name" value="Sig_transdc_resp-reg_receiver"/>
</dbReference>
<dbReference type="Pfam" id="PF00072">
    <property type="entry name" value="Response_reg"/>
    <property type="match status" value="1"/>
</dbReference>
<protein>
    <submittedName>
        <fullName evidence="10">Response regulator receiver domain protein</fullName>
    </submittedName>
</protein>
<dbReference type="PANTHER" id="PTHR48111:SF50">
    <property type="entry name" value="KDP OPERON TRANSCRIPTIONAL REGULATORY PROTEIN KDPE"/>
    <property type="match status" value="1"/>
</dbReference>
<evidence type="ECO:0000256" key="5">
    <source>
        <dbReference type="ARBA" id="ARBA00023163"/>
    </source>
</evidence>
<dbReference type="FunFam" id="3.40.50.2300:FF:000194">
    <property type="entry name" value="Two-component system KDP operon response regulator KdpE"/>
    <property type="match status" value="1"/>
</dbReference>
<dbReference type="AlphaFoldDB" id="A0A0E1XA72"/>
<keyword evidence="5" id="KW-0804">Transcription</keyword>
<evidence type="ECO:0000259" key="9">
    <source>
        <dbReference type="PROSITE" id="PS51755"/>
    </source>
</evidence>
<evidence type="ECO:0000259" key="8">
    <source>
        <dbReference type="PROSITE" id="PS50110"/>
    </source>
</evidence>
<evidence type="ECO:0000256" key="2">
    <source>
        <dbReference type="ARBA" id="ARBA00023012"/>
    </source>
</evidence>
<dbReference type="PROSITE" id="PS51755">
    <property type="entry name" value="OMPR_PHOB"/>
    <property type="match status" value="1"/>
</dbReference>
<feature type="modified residue" description="4-aspartylphosphate" evidence="6">
    <location>
        <position position="53"/>
    </location>
</feature>
<dbReference type="GO" id="GO:0005829">
    <property type="term" value="C:cytosol"/>
    <property type="evidence" value="ECO:0007669"/>
    <property type="project" value="TreeGrafter"/>
</dbReference>
<dbReference type="EMBL" id="ACJA02000002">
    <property type="protein sequence ID" value="EFH95698.1"/>
    <property type="molecule type" value="Genomic_DNA"/>
</dbReference>
<accession>A0A0E1XA72</accession>
<dbReference type="SUPFAM" id="SSF52172">
    <property type="entry name" value="CheY-like"/>
    <property type="match status" value="1"/>
</dbReference>
<dbReference type="GO" id="GO:0032993">
    <property type="term" value="C:protein-DNA complex"/>
    <property type="evidence" value="ECO:0007669"/>
    <property type="project" value="TreeGrafter"/>
</dbReference>
<comment type="caution">
    <text evidence="10">The sequence shown here is derived from an EMBL/GenBank/DDBJ whole genome shotgun (WGS) entry which is preliminary data.</text>
</comment>
<feature type="DNA-binding region" description="OmpR/PhoB-type" evidence="7">
    <location>
        <begin position="127"/>
        <end position="227"/>
    </location>
</feature>
<evidence type="ECO:0000313" key="10">
    <source>
        <dbReference type="EMBL" id="EFH95698.1"/>
    </source>
</evidence>